<proteinExistence type="predicted"/>
<comment type="caution">
    <text evidence="1">The sequence shown here is derived from an EMBL/GenBank/DDBJ whole genome shotgun (WGS) entry which is preliminary data.</text>
</comment>
<dbReference type="AlphaFoldDB" id="A0A397P796"/>
<dbReference type="Proteomes" id="UP000266568">
    <property type="component" value="Unassembled WGS sequence"/>
</dbReference>
<dbReference type="EMBL" id="QXDC01000003">
    <property type="protein sequence ID" value="RIA44193.1"/>
    <property type="molecule type" value="Genomic_DNA"/>
</dbReference>
<sequence>MDAQTAWMGMCQEMSMVQTASGVDWLCNDYALTGRLLISFHYGRKNLLRYGALRHYLSQEVASWVVTD</sequence>
<keyword evidence="2" id="KW-1185">Reference proteome</keyword>
<evidence type="ECO:0000313" key="1">
    <source>
        <dbReference type="EMBL" id="RIA44193.1"/>
    </source>
</evidence>
<evidence type="ECO:0000313" key="2">
    <source>
        <dbReference type="Proteomes" id="UP000266568"/>
    </source>
</evidence>
<protein>
    <submittedName>
        <fullName evidence="1">Uncharacterized protein</fullName>
    </submittedName>
</protein>
<organism evidence="1 2">
    <name type="scientific">Hephaestia caeni</name>
    <dbReference type="NCBI Taxonomy" id="645617"/>
    <lineage>
        <taxon>Bacteria</taxon>
        <taxon>Pseudomonadati</taxon>
        <taxon>Pseudomonadota</taxon>
        <taxon>Alphaproteobacteria</taxon>
        <taxon>Sphingomonadales</taxon>
        <taxon>Sphingomonadaceae</taxon>
        <taxon>Hephaestia</taxon>
    </lineage>
</organism>
<name>A0A397P796_9SPHN</name>
<reference evidence="1 2" key="1">
    <citation type="submission" date="2018-08" db="EMBL/GenBank/DDBJ databases">
        <title>Genomic Encyclopedia of Type Strains, Phase IV (KMG-IV): sequencing the most valuable type-strain genomes for metagenomic binning, comparative biology and taxonomic classification.</title>
        <authorList>
            <person name="Goeker M."/>
        </authorList>
    </citation>
    <scope>NUCLEOTIDE SEQUENCE [LARGE SCALE GENOMIC DNA]</scope>
    <source>
        <strain evidence="1 2">DSM 25527</strain>
    </source>
</reference>
<accession>A0A397P796</accession>
<gene>
    <name evidence="1" type="ORF">DFR49_2431</name>
</gene>